<evidence type="ECO:0000256" key="1">
    <source>
        <dbReference type="SAM" id="SignalP"/>
    </source>
</evidence>
<evidence type="ECO:0008006" key="4">
    <source>
        <dbReference type="Google" id="ProtNLM"/>
    </source>
</evidence>
<comment type="caution">
    <text evidence="2">The sequence shown here is derived from an EMBL/GenBank/DDBJ whole genome shotgun (WGS) entry which is preliminary data.</text>
</comment>
<evidence type="ECO:0000313" key="2">
    <source>
        <dbReference type="EMBL" id="PLR24512.1"/>
    </source>
</evidence>
<dbReference type="InterPro" id="IPR010888">
    <property type="entry name" value="CblD"/>
</dbReference>
<protein>
    <recommendedName>
        <fullName evidence="4">Pilin protein</fullName>
    </recommendedName>
</protein>
<dbReference type="Proteomes" id="UP000234296">
    <property type="component" value="Unassembled WGS sequence"/>
</dbReference>
<dbReference type="EMBL" id="PJRT01000009">
    <property type="protein sequence ID" value="PLR24512.1"/>
    <property type="molecule type" value="Genomic_DNA"/>
</dbReference>
<dbReference type="Gene3D" id="2.60.40.2040">
    <property type="entry name" value="CFA/I fimbrial subunit E, pilin domain"/>
    <property type="match status" value="1"/>
</dbReference>
<accession>A0ABX4SS07</accession>
<proteinExistence type="predicted"/>
<dbReference type="Gene3D" id="2.60.40.2520">
    <property type="entry name" value="CFA/I fimbrial subunit E, adhesin domain"/>
    <property type="match status" value="1"/>
</dbReference>
<keyword evidence="3" id="KW-1185">Reference proteome</keyword>
<gene>
    <name evidence="2" type="ORF">PZBJ_08275</name>
</gene>
<keyword evidence="1" id="KW-0732">Signal</keyword>
<reference evidence="3" key="1">
    <citation type="submission" date="2017-12" db="EMBL/GenBank/DDBJ databases">
        <title>The genome sequence of Pantoea sp. 596.</title>
        <authorList>
            <person name="Gao J."/>
            <person name="Mao X."/>
            <person name="Sun J."/>
        </authorList>
    </citation>
    <scope>NUCLEOTIDE SEQUENCE [LARGE SCALE GENOMIC DNA]</scope>
    <source>
        <strain evidence="3">596</strain>
    </source>
</reference>
<organism evidence="2 3">
    <name type="scientific">Pantoea endophytica</name>
    <dbReference type="NCBI Taxonomy" id="92488"/>
    <lineage>
        <taxon>Bacteria</taxon>
        <taxon>Pseudomonadati</taxon>
        <taxon>Pseudomonadota</taxon>
        <taxon>Gammaproteobacteria</taxon>
        <taxon>Enterobacterales</taxon>
        <taxon>Erwiniaceae</taxon>
        <taxon>Pantoea</taxon>
    </lineage>
</organism>
<sequence>MHFLTLSSRIYKWVGIIICGTMLITPMAHADQEASDINKIVTAAVSKQKLPSKIDIFVREIAGWKVDDARRWGYGTYLCDSSTDPQHGACETSAKYSGGEAESEIVLTFTERKTKNSVNLKLIAYRQPYGRGEAARCTGGYFTHEHYAINDKFSPNCGGYLRQGSGLSVYISADQLALLPSGGIWEADLKINVMQGEPFQKAAEWRVNIQLNIDDNAAQLYFPAFHTATPRMALNLRDTGKNMAGAGHSYLDMCMYDGYGANSQSLQLTLSDGVMLPDRSSTDFTIIKQGALNTDKSQRIDFQAFVEWNGMTRQFTNQSALVIPRNDYGDYRLVMLPGINVPVACTLGRLRLSTPAFDHATKAAGQYSGTLRLEFKVETGIP</sequence>
<dbReference type="Pfam" id="PF07434">
    <property type="entry name" value="CblD"/>
    <property type="match status" value="1"/>
</dbReference>
<dbReference type="InterPro" id="IPR043037">
    <property type="entry name" value="CfaE_adhesin"/>
</dbReference>
<name>A0ABX4SS07_9GAMM</name>
<evidence type="ECO:0000313" key="3">
    <source>
        <dbReference type="Proteomes" id="UP000234296"/>
    </source>
</evidence>
<feature type="signal peptide" evidence="1">
    <location>
        <begin position="1"/>
        <end position="30"/>
    </location>
</feature>
<feature type="chain" id="PRO_5045972530" description="Pilin protein" evidence="1">
    <location>
        <begin position="31"/>
        <end position="382"/>
    </location>
</feature>